<dbReference type="Proteomes" id="UP000198211">
    <property type="component" value="Unassembled WGS sequence"/>
</dbReference>
<feature type="region of interest" description="Disordered" evidence="1">
    <location>
        <begin position="1"/>
        <end position="42"/>
    </location>
</feature>
<name>A0A225UD54_9STRA</name>
<organism evidence="2 3">
    <name type="scientific">Phytophthora megakarya</name>
    <dbReference type="NCBI Taxonomy" id="4795"/>
    <lineage>
        <taxon>Eukaryota</taxon>
        <taxon>Sar</taxon>
        <taxon>Stramenopiles</taxon>
        <taxon>Oomycota</taxon>
        <taxon>Peronosporomycetes</taxon>
        <taxon>Peronosporales</taxon>
        <taxon>Peronosporaceae</taxon>
        <taxon>Phytophthora</taxon>
    </lineage>
</organism>
<comment type="caution">
    <text evidence="2">The sequence shown here is derived from an EMBL/GenBank/DDBJ whole genome shotgun (WGS) entry which is preliminary data.</text>
</comment>
<feature type="compositionally biased region" description="Basic residues" evidence="1">
    <location>
        <begin position="23"/>
        <end position="32"/>
    </location>
</feature>
<keyword evidence="3" id="KW-1185">Reference proteome</keyword>
<evidence type="ECO:0000313" key="3">
    <source>
        <dbReference type="Proteomes" id="UP000198211"/>
    </source>
</evidence>
<proteinExistence type="predicted"/>
<protein>
    <submittedName>
        <fullName evidence="2">Uncharacterized protein</fullName>
    </submittedName>
</protein>
<dbReference type="AlphaFoldDB" id="A0A225UD54"/>
<dbReference type="EMBL" id="NBNE01021422">
    <property type="protein sequence ID" value="OWY90965.1"/>
    <property type="molecule type" value="Genomic_DNA"/>
</dbReference>
<sequence length="120" mass="13658">MPAKTSRSVPKQRRKTVSTSSRAPKKVQKAKQAKKEGRTDPFTSKQVSTFYFKCVSDDDGEPTAQYVCRCGVQHRMEPNTGYTNLLGHGHHDKVRVPHEDARTCWMTRVLSPSTRRRVTP</sequence>
<evidence type="ECO:0000313" key="2">
    <source>
        <dbReference type="EMBL" id="OWY90965.1"/>
    </source>
</evidence>
<gene>
    <name evidence="2" type="ORF">PHMEG_00040657</name>
</gene>
<evidence type="ECO:0000256" key="1">
    <source>
        <dbReference type="SAM" id="MobiDB-lite"/>
    </source>
</evidence>
<reference evidence="3" key="1">
    <citation type="submission" date="2017-03" db="EMBL/GenBank/DDBJ databases">
        <title>Phytopthora megakarya and P. palmivora, two closely related causual agents of cacao black pod achieved similar genome size and gene model numbers by different mechanisms.</title>
        <authorList>
            <person name="Ali S."/>
            <person name="Shao J."/>
            <person name="Larry D.J."/>
            <person name="Kronmiller B."/>
            <person name="Shen D."/>
            <person name="Strem M.D."/>
            <person name="Melnick R.L."/>
            <person name="Guiltinan M.J."/>
            <person name="Tyler B.M."/>
            <person name="Meinhardt L.W."/>
            <person name="Bailey B.A."/>
        </authorList>
    </citation>
    <scope>NUCLEOTIDE SEQUENCE [LARGE SCALE GENOMIC DNA]</scope>
    <source>
        <strain evidence="3">zdho120</strain>
    </source>
</reference>
<accession>A0A225UD54</accession>